<reference evidence="1 2" key="1">
    <citation type="submission" date="2016-07" db="EMBL/GenBank/DDBJ databases">
        <title>Draft Genome Sequence of Methylophaga muralis Bur 1.</title>
        <authorList>
            <person name="Vasilenko O.V."/>
            <person name="Doronina N.V."/>
            <person name="Shmareva M.N."/>
            <person name="Tarlachkov S.V."/>
            <person name="Mustakhimov I."/>
            <person name="Trotsenko Y.A."/>
        </authorList>
    </citation>
    <scope>NUCLEOTIDE SEQUENCE [LARGE SCALE GENOMIC DNA]</scope>
    <source>
        <strain evidence="1 2">Bur 1</strain>
    </source>
</reference>
<dbReference type="EMBL" id="MCRI01000016">
    <property type="protein sequence ID" value="ODN66622.1"/>
    <property type="molecule type" value="Genomic_DNA"/>
</dbReference>
<proteinExistence type="predicted"/>
<name>A0A1E3GRE6_9GAMM</name>
<evidence type="ECO:0000313" key="1">
    <source>
        <dbReference type="EMBL" id="ODN66622.1"/>
    </source>
</evidence>
<dbReference type="Pfam" id="PF11749">
    <property type="entry name" value="DUF3305"/>
    <property type="match status" value="1"/>
</dbReference>
<protein>
    <submittedName>
        <fullName evidence="1">Uncharacterized protein</fullName>
    </submittedName>
</protein>
<sequence>MLDLPSDHFSVTAVLLKKASQHRWAKHSWSLLGVMPGLSEAKLSDAQTQGELLLFPDLHLRLFRHYCESYYVNLMSEQAKIYFIGRLENDSLTPVLLTVDFDEAASYMELVIKCLMRPCRMSCVSGWNGFCFIITPHKLQRNAVVNAGKTTKEAHDERKIGIREFLITMVSA</sequence>
<dbReference type="STRING" id="291169.A9E74_01685"/>
<dbReference type="Proteomes" id="UP000094379">
    <property type="component" value="Unassembled WGS sequence"/>
</dbReference>
<keyword evidence="2" id="KW-1185">Reference proteome</keyword>
<evidence type="ECO:0000313" key="2">
    <source>
        <dbReference type="Proteomes" id="UP000094379"/>
    </source>
</evidence>
<comment type="caution">
    <text evidence="1">The sequence shown here is derived from an EMBL/GenBank/DDBJ whole genome shotgun (WGS) entry which is preliminary data.</text>
</comment>
<gene>
    <name evidence="1" type="ORF">A9E74_01685</name>
</gene>
<dbReference type="InterPro" id="IPR021736">
    <property type="entry name" value="DUF3305"/>
</dbReference>
<accession>A0A1E3GRE6</accession>
<dbReference type="AlphaFoldDB" id="A0A1E3GRE6"/>
<organism evidence="1 2">
    <name type="scientific">Methylophaga muralis</name>
    <dbReference type="NCBI Taxonomy" id="291169"/>
    <lineage>
        <taxon>Bacteria</taxon>
        <taxon>Pseudomonadati</taxon>
        <taxon>Pseudomonadota</taxon>
        <taxon>Gammaproteobacteria</taxon>
        <taxon>Thiotrichales</taxon>
        <taxon>Piscirickettsiaceae</taxon>
        <taxon>Methylophaga</taxon>
    </lineage>
</organism>